<name>A0ABT8D950_9RHOB</name>
<comment type="caution">
    <text evidence="1">The sequence shown here is derived from an EMBL/GenBank/DDBJ whole genome shotgun (WGS) entry which is preliminary data.</text>
</comment>
<evidence type="ECO:0000313" key="1">
    <source>
        <dbReference type="EMBL" id="MDN3711952.1"/>
    </source>
</evidence>
<organism evidence="1 2">
    <name type="scientific">Paracoccus cavernae</name>
    <dbReference type="NCBI Taxonomy" id="1571207"/>
    <lineage>
        <taxon>Bacteria</taxon>
        <taxon>Pseudomonadati</taxon>
        <taxon>Pseudomonadota</taxon>
        <taxon>Alphaproteobacteria</taxon>
        <taxon>Rhodobacterales</taxon>
        <taxon>Paracoccaceae</taxon>
        <taxon>Paracoccus</taxon>
    </lineage>
</organism>
<evidence type="ECO:0000313" key="2">
    <source>
        <dbReference type="Proteomes" id="UP001243846"/>
    </source>
</evidence>
<accession>A0ABT8D950</accession>
<keyword evidence="2" id="KW-1185">Reference proteome</keyword>
<gene>
    <name evidence="1" type="ORF">QWZ10_09215</name>
</gene>
<dbReference type="EMBL" id="JAUFRC010000001">
    <property type="protein sequence ID" value="MDN3711952.1"/>
    <property type="molecule type" value="Genomic_DNA"/>
</dbReference>
<reference evidence="2" key="1">
    <citation type="journal article" date="2019" name="Int. J. Syst. Evol. Microbiol.">
        <title>The Global Catalogue of Microorganisms (GCM) 10K type strain sequencing project: providing services to taxonomists for standard genome sequencing and annotation.</title>
        <authorList>
            <consortium name="The Broad Institute Genomics Platform"/>
            <consortium name="The Broad Institute Genome Sequencing Center for Infectious Disease"/>
            <person name="Wu L."/>
            <person name="Ma J."/>
        </authorList>
    </citation>
    <scope>NUCLEOTIDE SEQUENCE [LARGE SCALE GENOMIC DNA]</scope>
    <source>
        <strain evidence="2">CECT 8482</strain>
    </source>
</reference>
<dbReference type="Proteomes" id="UP001243846">
    <property type="component" value="Unassembled WGS sequence"/>
</dbReference>
<proteinExistence type="predicted"/>
<sequence>MSADGGSDLPLSRAAFFDLLPIRKITLDIPEVVAHSRTRGGEIIASDNGARLWQAEITLGRTLREEFAQVRPLLNLLRGAAGSFMMCDPTRPFPQWDPTGSKLGSAGPVISALPNAREISISGLPANYRLMRDDLIGFTYGTNPSASLFMRS</sequence>
<protein>
    <submittedName>
        <fullName evidence="1">Uncharacterized protein</fullName>
    </submittedName>
</protein>